<reference evidence="5 7" key="1">
    <citation type="journal article" date="2022" name="bioRxiv">
        <title>Prophages regulate Shewanella fidelis 3313 motility and biofilm formation: implications for gut colonization dynamics in Ciona robusta.</title>
        <authorList>
            <person name="Natarajan O."/>
            <person name="Gibboney S.L."/>
            <person name="Young M.N."/>
            <person name="Lim S.J."/>
            <person name="Pluta N."/>
            <person name="Atkinson C.G."/>
            <person name="Leigh B.A."/>
            <person name="Liberti A."/>
            <person name="Kees E.D."/>
            <person name="Breitbart M."/>
            <person name="Gralnick J.A."/>
            <person name="Dishaw L.J."/>
        </authorList>
    </citation>
    <scope>NUCLEOTIDE SEQUENCE [LARGE SCALE GENOMIC DNA]</scope>
    <source>
        <strain evidence="5 7">JG4066</strain>
    </source>
</reference>
<dbReference type="SUPFAM" id="SSF53756">
    <property type="entry name" value="UDP-Glycosyltransferase/glycogen phosphorylase"/>
    <property type="match status" value="1"/>
</dbReference>
<dbReference type="EMBL" id="JAPMLE010000001">
    <property type="protein sequence ID" value="MDR8524506.1"/>
    <property type="molecule type" value="Genomic_DNA"/>
</dbReference>
<evidence type="ECO:0000313" key="5">
    <source>
        <dbReference type="EMBL" id="MDW4822588.1"/>
    </source>
</evidence>
<dbReference type="EMBL" id="JAPMLD010000001">
    <property type="protein sequence ID" value="MDW4822588.1"/>
    <property type="molecule type" value="Genomic_DNA"/>
</dbReference>
<keyword evidence="3" id="KW-0448">Lipopolysaccharide biosynthesis</keyword>
<keyword evidence="1 4" id="KW-0808">Transferase</keyword>
<dbReference type="PANTHER" id="PTHR42866">
    <property type="entry name" value="3-DEOXY-MANNO-OCTULOSONATE CYTIDYLYLTRANSFERASE"/>
    <property type="match status" value="1"/>
</dbReference>
<keyword evidence="2" id="KW-0548">Nucleotidyltransferase</keyword>
<protein>
    <submittedName>
        <fullName evidence="4">NTP transferase domain-containing protein</fullName>
    </submittedName>
</protein>
<dbReference type="GO" id="GO:0008690">
    <property type="term" value="F:3-deoxy-manno-octulosonate cytidylyltransferase activity"/>
    <property type="evidence" value="ECO:0007669"/>
    <property type="project" value="TreeGrafter"/>
</dbReference>
<keyword evidence="7" id="KW-1185">Reference proteome</keyword>
<proteinExistence type="predicted"/>
<evidence type="ECO:0000256" key="2">
    <source>
        <dbReference type="ARBA" id="ARBA00022695"/>
    </source>
</evidence>
<dbReference type="SUPFAM" id="SSF53448">
    <property type="entry name" value="Nucleotide-diphospho-sugar transferases"/>
    <property type="match status" value="1"/>
</dbReference>
<dbReference type="InterPro" id="IPR003329">
    <property type="entry name" value="Cytidylyl_trans"/>
</dbReference>
<accession>A0AAW8NP58</accession>
<organism evidence="4 6">
    <name type="scientific">Shewanella fidelis</name>
    <dbReference type="NCBI Taxonomy" id="173509"/>
    <lineage>
        <taxon>Bacteria</taxon>
        <taxon>Pseudomonadati</taxon>
        <taxon>Pseudomonadota</taxon>
        <taxon>Gammaproteobacteria</taxon>
        <taxon>Alteromonadales</taxon>
        <taxon>Shewanellaceae</taxon>
        <taxon>Shewanella</taxon>
    </lineage>
</organism>
<dbReference type="Pfam" id="PF02348">
    <property type="entry name" value="CTP_transf_3"/>
    <property type="match status" value="1"/>
</dbReference>
<sequence length="572" mass="63689">MTNTLAIVGARLNSSRLPNKHLLQLAGKPMIEHICQRLKQCQQIDTIQLATTADEFNQPLIDWAADHHVNCTPYTGDVNDLMARLDFIIQQQQPRFIVYICGDCPLIDPGFIDHAITSLSGAETKDTIQLSTDIKSIHEGMAFYTLAGWNKLMQASQCAMSREHVGYADSLSPVLNKLSIADSDDFSAIKHRISVDTQADYRFMAEVYQRWYAAHPSDSIVSLIWVMQQLQKDENLLSINAHVNQKAPDRQYEKVSIYCQIGPLVGLGHLKRCALIADALQEQLSVATEVVILGKETQLPWLKCKPHWFSETTDFLAHMNNDTNKLLIIDLHPEHIPLAMLETICLKKQHQQIPIVALDKMSALLPCCDLLFVPSFYSELSDPKVDFGWQNYLLPTASTSTKQNIVLILTGGSDALGYGDVLPDLLLPKLDQDWRYVWVQGPMASAPNIAPNAAIECLQNPANLNELIATAKIVVTCYGLSLFESMAQGAAVILLPTQHLCSDNELKALRAQQACEMVEKLDDIAELLVNIQSSPMQQARLAEKCRSLFTTKNGLTALANHVRTLLDKNAKV</sequence>
<dbReference type="Proteomes" id="UP001259340">
    <property type="component" value="Unassembled WGS sequence"/>
</dbReference>
<dbReference type="Gene3D" id="3.90.550.10">
    <property type="entry name" value="Spore Coat Polysaccharide Biosynthesis Protein SpsA, Chain A"/>
    <property type="match status" value="1"/>
</dbReference>
<evidence type="ECO:0000256" key="1">
    <source>
        <dbReference type="ARBA" id="ARBA00022679"/>
    </source>
</evidence>
<gene>
    <name evidence="4" type="ORF">OS133_12805</name>
    <name evidence="5" type="ORF">OS134_00665</name>
</gene>
<dbReference type="RefSeq" id="WP_310655077.1">
    <property type="nucleotide sequence ID" value="NZ_JAPMLA010000008.1"/>
</dbReference>
<reference evidence="4" key="2">
    <citation type="submission" date="2022-11" db="EMBL/GenBank/DDBJ databases">
        <title>Prophages regulate Shewanella fidelis motility and biofilm formation: implications for gut colonization dynamics in Ciona robusta.</title>
        <authorList>
            <person name="Natarajan O."/>
            <person name="Gibboney S.L."/>
            <person name="Young M.N."/>
            <person name="Lim S.J."/>
            <person name="Pluta N."/>
            <person name="Atkinson C.G.F."/>
            <person name="Leigh B.A."/>
            <person name="Liberti A."/>
            <person name="Kees E."/>
            <person name="Breitbart M."/>
            <person name="Gralnick J."/>
            <person name="Dishaw L.J."/>
        </authorList>
    </citation>
    <scope>NUCLEOTIDE SEQUENCE</scope>
    <source>
        <strain evidence="4">3313</strain>
    </source>
</reference>
<dbReference type="GO" id="GO:0005829">
    <property type="term" value="C:cytosol"/>
    <property type="evidence" value="ECO:0007669"/>
    <property type="project" value="TreeGrafter"/>
</dbReference>
<name>A0AAW8NP58_9GAMM</name>
<dbReference type="GO" id="GO:0009103">
    <property type="term" value="P:lipopolysaccharide biosynthetic process"/>
    <property type="evidence" value="ECO:0007669"/>
    <property type="project" value="UniProtKB-KW"/>
</dbReference>
<dbReference type="Proteomes" id="UP001271263">
    <property type="component" value="Unassembled WGS sequence"/>
</dbReference>
<evidence type="ECO:0000256" key="3">
    <source>
        <dbReference type="ARBA" id="ARBA00022985"/>
    </source>
</evidence>
<evidence type="ECO:0000313" key="4">
    <source>
        <dbReference type="EMBL" id="MDR8524506.1"/>
    </source>
</evidence>
<evidence type="ECO:0000313" key="7">
    <source>
        <dbReference type="Proteomes" id="UP001271263"/>
    </source>
</evidence>
<dbReference type="InterPro" id="IPR029044">
    <property type="entry name" value="Nucleotide-diphossugar_trans"/>
</dbReference>
<dbReference type="AlphaFoldDB" id="A0AAW8NP58"/>
<dbReference type="Gene3D" id="3.40.50.2000">
    <property type="entry name" value="Glycogen Phosphorylase B"/>
    <property type="match status" value="1"/>
</dbReference>
<dbReference type="Gene3D" id="3.40.50.11190">
    <property type="match status" value="1"/>
</dbReference>
<comment type="caution">
    <text evidence="4">The sequence shown here is derived from an EMBL/GenBank/DDBJ whole genome shotgun (WGS) entry which is preliminary data.</text>
</comment>
<dbReference type="PANTHER" id="PTHR42866:SF2">
    <property type="entry name" value="3-DEOXY-MANNO-OCTULOSONATE CYTIDYLYLTRANSFERASE, MITOCHONDRIAL"/>
    <property type="match status" value="1"/>
</dbReference>
<evidence type="ECO:0000313" key="6">
    <source>
        <dbReference type="Proteomes" id="UP001259340"/>
    </source>
</evidence>